<evidence type="ECO:0000313" key="11">
    <source>
        <dbReference type="EMBL" id="EKU96125.1"/>
    </source>
</evidence>
<keyword evidence="6 10" id="KW-1133">Transmembrane helix</keyword>
<evidence type="ECO:0000256" key="7">
    <source>
        <dbReference type="ARBA" id="ARBA00023136"/>
    </source>
</evidence>
<evidence type="ECO:0000256" key="2">
    <source>
        <dbReference type="ARBA" id="ARBA00022448"/>
    </source>
</evidence>
<feature type="transmembrane region" description="Helical" evidence="10">
    <location>
        <begin position="259"/>
        <end position="280"/>
    </location>
</feature>
<keyword evidence="4" id="KW-0997">Cell inner membrane</keyword>
<comment type="catalytic activity">
    <reaction evidence="8">
        <text>formate(in) = formate(out)</text>
        <dbReference type="Rhea" id="RHEA:29679"/>
        <dbReference type="ChEBI" id="CHEBI:15740"/>
    </reaction>
</comment>
<dbReference type="EMBL" id="AGWL01000001">
    <property type="protein sequence ID" value="EKU96125.1"/>
    <property type="molecule type" value="Genomic_DNA"/>
</dbReference>
<comment type="subcellular location">
    <subcellularLocation>
        <location evidence="1">Cell inner membrane</location>
        <topology evidence="1">Multi-pass membrane protein</topology>
    </subcellularLocation>
</comment>
<keyword evidence="7 10" id="KW-0472">Membrane</keyword>
<feature type="transmembrane region" description="Helical" evidence="10">
    <location>
        <begin position="121"/>
        <end position="139"/>
    </location>
</feature>
<evidence type="ECO:0000256" key="10">
    <source>
        <dbReference type="SAM" id="Phobius"/>
    </source>
</evidence>
<evidence type="ECO:0000256" key="6">
    <source>
        <dbReference type="ARBA" id="ARBA00022989"/>
    </source>
</evidence>
<dbReference type="InterPro" id="IPR023271">
    <property type="entry name" value="Aquaporin-like"/>
</dbReference>
<dbReference type="PANTHER" id="PTHR30520:SF10">
    <property type="entry name" value="FORMATE CHANNEL FOCA-RELATED"/>
    <property type="match status" value="1"/>
</dbReference>
<keyword evidence="2" id="KW-0813">Transport</keyword>
<feature type="transmembrane region" description="Helical" evidence="10">
    <location>
        <begin position="33"/>
        <end position="52"/>
    </location>
</feature>
<dbReference type="AlphaFoldDB" id="K9F3R3"/>
<evidence type="ECO:0000313" key="12">
    <source>
        <dbReference type="Proteomes" id="UP000009888"/>
    </source>
</evidence>
<evidence type="ECO:0000256" key="5">
    <source>
        <dbReference type="ARBA" id="ARBA00022692"/>
    </source>
</evidence>
<comment type="similarity">
    <text evidence="9">Belongs to the FNT transporter (TC 1.A.16) family.</text>
</comment>
<evidence type="ECO:0000256" key="9">
    <source>
        <dbReference type="ARBA" id="ARBA00049660"/>
    </source>
</evidence>
<dbReference type="PATRIC" id="fig|883066.3.peg.215"/>
<dbReference type="InterPro" id="IPR000292">
    <property type="entry name" value="For/NO2_transpt"/>
</dbReference>
<keyword evidence="5 10" id="KW-0812">Transmembrane</keyword>
<evidence type="ECO:0000256" key="8">
    <source>
        <dbReference type="ARBA" id="ARBA00035914"/>
    </source>
</evidence>
<evidence type="ECO:0000256" key="4">
    <source>
        <dbReference type="ARBA" id="ARBA00022519"/>
    </source>
</evidence>
<dbReference type="RefSeq" id="WP_007000431.1">
    <property type="nucleotide sequence ID" value="NZ_JH992955.1"/>
</dbReference>
<dbReference type="Gene3D" id="1.20.1080.10">
    <property type="entry name" value="Glycerol uptake facilitator protein"/>
    <property type="match status" value="1"/>
</dbReference>
<feature type="transmembrane region" description="Helical" evidence="10">
    <location>
        <begin position="159"/>
        <end position="179"/>
    </location>
</feature>
<dbReference type="PROSITE" id="PS01005">
    <property type="entry name" value="FORMATE_NITRITE_TP_1"/>
    <property type="match status" value="1"/>
</dbReference>
<proteinExistence type="inferred from homology"/>
<keyword evidence="12" id="KW-1185">Reference proteome</keyword>
<dbReference type="GO" id="GO:0015499">
    <property type="term" value="F:formate transmembrane transporter activity"/>
    <property type="evidence" value="ECO:0007669"/>
    <property type="project" value="TreeGrafter"/>
</dbReference>
<gene>
    <name evidence="11" type="ORF">HMPREF9233_00213</name>
</gene>
<dbReference type="Proteomes" id="UP000009888">
    <property type="component" value="Unassembled WGS sequence"/>
</dbReference>
<comment type="caution">
    <text evidence="11">The sequence shown here is derived from an EMBL/GenBank/DDBJ whole genome shotgun (WGS) entry which is preliminary data.</text>
</comment>
<feature type="transmembrane region" description="Helical" evidence="10">
    <location>
        <begin position="191"/>
        <end position="211"/>
    </location>
</feature>
<dbReference type="STRING" id="202789.GCA_001457435_00286"/>
<accession>K9F3R3</accession>
<dbReference type="Pfam" id="PF01226">
    <property type="entry name" value="Form_Nir_trans"/>
    <property type="match status" value="1"/>
</dbReference>
<evidence type="ECO:0000256" key="1">
    <source>
        <dbReference type="ARBA" id="ARBA00004429"/>
    </source>
</evidence>
<evidence type="ECO:0000256" key="3">
    <source>
        <dbReference type="ARBA" id="ARBA00022475"/>
    </source>
</evidence>
<sequence>MADLQPVIPAAADLAVENANAAYKKTQKSPAKALWLALAGGFFIGIGYIFYITSQQGLADAPVGPAKVLGGIVFTVGLFLVIVTGADLFTSTTMTVMPLYSRRITVGRWARHWATSITGNLVGALTLAFLVFASGQYMANGGEWGLVALQTAAHKTDHTFIQALLLGVLANIAVCLGVYMAQSGRSTTDKFFGCLGLIALFVSTGFEHSIANMFLLPLGYLVKVGGGDAFWSSTAVADAAVQYADFESFNLQSIVLGNWVPVLIGNAIGGAIFVASYFYIAYVRDAECAAAAAH</sequence>
<dbReference type="HOGENOM" id="CLU_036896_3_0_11"/>
<protein>
    <submittedName>
        <fullName evidence="11">Formate/nitrite transporter</fullName>
    </submittedName>
</protein>
<reference evidence="11 12" key="1">
    <citation type="submission" date="2012-09" db="EMBL/GenBank/DDBJ databases">
        <title>The Genome Sequence of Actinobaculum massiliae ACS-171-V-COL2.</title>
        <authorList>
            <consortium name="The Broad Institute Genome Sequencing Platform"/>
            <person name="Earl A."/>
            <person name="Ward D."/>
            <person name="Feldgarden M."/>
            <person name="Gevers D."/>
            <person name="Saerens B."/>
            <person name="Vaneechoutte M."/>
            <person name="Walker B."/>
            <person name="Young S.K."/>
            <person name="Zeng Q."/>
            <person name="Gargeya S."/>
            <person name="Fitzgerald M."/>
            <person name="Haas B."/>
            <person name="Abouelleil A."/>
            <person name="Alvarado L."/>
            <person name="Arachchi H.M."/>
            <person name="Berlin A."/>
            <person name="Chapman S.B."/>
            <person name="Goldberg J."/>
            <person name="Griggs A."/>
            <person name="Gujja S."/>
            <person name="Hansen M."/>
            <person name="Howarth C."/>
            <person name="Imamovic A."/>
            <person name="Larimer J."/>
            <person name="McCowen C."/>
            <person name="Montmayeur A."/>
            <person name="Murphy C."/>
            <person name="Neiman D."/>
            <person name="Pearson M."/>
            <person name="Priest M."/>
            <person name="Roberts A."/>
            <person name="Saif S."/>
            <person name="Shea T."/>
            <person name="Sisk P."/>
            <person name="Sykes S."/>
            <person name="Wortman J."/>
            <person name="Nusbaum C."/>
            <person name="Birren B."/>
        </authorList>
    </citation>
    <scope>NUCLEOTIDE SEQUENCE [LARGE SCALE GENOMIC DNA]</scope>
    <source>
        <strain evidence="12">ACS-171-V-Col2</strain>
    </source>
</reference>
<dbReference type="InterPro" id="IPR024002">
    <property type="entry name" value="For/NO2_transpt_CS"/>
</dbReference>
<dbReference type="eggNOG" id="COG2116">
    <property type="taxonomic scope" value="Bacteria"/>
</dbReference>
<keyword evidence="3" id="KW-1003">Cell membrane</keyword>
<dbReference type="GO" id="GO:0005886">
    <property type="term" value="C:plasma membrane"/>
    <property type="evidence" value="ECO:0007669"/>
    <property type="project" value="UniProtKB-SubCell"/>
</dbReference>
<dbReference type="PANTHER" id="PTHR30520">
    <property type="entry name" value="FORMATE TRANSPORTER-RELATED"/>
    <property type="match status" value="1"/>
</dbReference>
<feature type="transmembrane region" description="Helical" evidence="10">
    <location>
        <begin position="72"/>
        <end position="100"/>
    </location>
</feature>
<name>K9F3R3_9ACTO</name>
<organism evidence="11 12">
    <name type="scientific">Actinobaculum massiliense ACS-171-V-Col2</name>
    <dbReference type="NCBI Taxonomy" id="883066"/>
    <lineage>
        <taxon>Bacteria</taxon>
        <taxon>Bacillati</taxon>
        <taxon>Actinomycetota</taxon>
        <taxon>Actinomycetes</taxon>
        <taxon>Actinomycetales</taxon>
        <taxon>Actinomycetaceae</taxon>
        <taxon>Actinobaculum</taxon>
    </lineage>
</organism>